<keyword evidence="8" id="KW-0325">Glycoprotein</keyword>
<evidence type="ECO:0000256" key="9">
    <source>
        <dbReference type="SAM" id="MobiDB-lite"/>
    </source>
</evidence>
<dbReference type="SUPFAM" id="SSF82895">
    <property type="entry name" value="TSP-1 type 1 repeat"/>
    <property type="match status" value="1"/>
</dbReference>
<dbReference type="InterPro" id="IPR044004">
    <property type="entry name" value="TSP1_spondin_dom"/>
</dbReference>
<evidence type="ECO:0000256" key="6">
    <source>
        <dbReference type="ARBA" id="ARBA00022889"/>
    </source>
</evidence>
<dbReference type="KEGG" id="pvm:113815329"/>
<dbReference type="InterPro" id="IPR000884">
    <property type="entry name" value="TSP1_rpt"/>
</dbReference>
<keyword evidence="2" id="KW-0964">Secreted</keyword>
<dbReference type="InterPro" id="IPR009465">
    <property type="entry name" value="Spondin_N"/>
</dbReference>
<evidence type="ECO:0000256" key="4">
    <source>
        <dbReference type="ARBA" id="ARBA00022723"/>
    </source>
</evidence>
<name>A0A6J3U7C3_PENVA</name>
<feature type="chain" id="PRO_5026991207" evidence="10">
    <location>
        <begin position="25"/>
        <end position="394"/>
    </location>
</feature>
<evidence type="ECO:0000256" key="3">
    <source>
        <dbReference type="ARBA" id="ARBA00022530"/>
    </source>
</evidence>
<evidence type="ECO:0000256" key="8">
    <source>
        <dbReference type="ARBA" id="ARBA00023180"/>
    </source>
</evidence>
<organism evidence="12">
    <name type="scientific">Penaeus vannamei</name>
    <name type="common">Whiteleg shrimp</name>
    <name type="synonym">Litopenaeus vannamei</name>
    <dbReference type="NCBI Taxonomy" id="6689"/>
    <lineage>
        <taxon>Eukaryota</taxon>
        <taxon>Metazoa</taxon>
        <taxon>Ecdysozoa</taxon>
        <taxon>Arthropoda</taxon>
        <taxon>Crustacea</taxon>
        <taxon>Multicrustacea</taxon>
        <taxon>Malacostraca</taxon>
        <taxon>Eumalacostraca</taxon>
        <taxon>Eucarida</taxon>
        <taxon>Decapoda</taxon>
        <taxon>Dendrobranchiata</taxon>
        <taxon>Penaeoidea</taxon>
        <taxon>Penaeidae</taxon>
        <taxon>Penaeus</taxon>
    </lineage>
</organism>
<evidence type="ECO:0000256" key="1">
    <source>
        <dbReference type="ARBA" id="ARBA00004498"/>
    </source>
</evidence>
<keyword evidence="4" id="KW-0479">Metal-binding</keyword>
<keyword evidence="5 10" id="KW-0732">Signal</keyword>
<dbReference type="EMBL" id="KX228711">
    <property type="protein sequence ID" value="ANX14407.1"/>
    <property type="molecule type" value="mRNA"/>
</dbReference>
<dbReference type="GO" id="GO:0046872">
    <property type="term" value="F:metal ion binding"/>
    <property type="evidence" value="ECO:0007669"/>
    <property type="project" value="UniProtKB-KW"/>
</dbReference>
<feature type="signal peptide" evidence="10">
    <location>
        <begin position="1"/>
        <end position="24"/>
    </location>
</feature>
<dbReference type="SMART" id="SM00209">
    <property type="entry name" value="TSP1"/>
    <property type="match status" value="1"/>
</dbReference>
<dbReference type="Gene3D" id="2.20.100.10">
    <property type="entry name" value="Thrombospondin type-1 (TSP1) repeat"/>
    <property type="match status" value="1"/>
</dbReference>
<dbReference type="OrthoDB" id="6090599at2759"/>
<comment type="subcellular location">
    <subcellularLocation>
        <location evidence="1">Secreted</location>
        <location evidence="1">Extracellular space</location>
        <location evidence="1">Extracellular matrix</location>
    </subcellularLocation>
</comment>
<dbReference type="RefSeq" id="XP_027223224.1">
    <property type="nucleotide sequence ID" value="XM_027367423.2"/>
</dbReference>
<accession>A0A6J3U7C3</accession>
<dbReference type="PANTHER" id="PTHR11311:SF15">
    <property type="entry name" value="SPONDIN-2"/>
    <property type="match status" value="1"/>
</dbReference>
<dbReference type="InterPro" id="IPR038678">
    <property type="entry name" value="Spondin_N_sf"/>
</dbReference>
<dbReference type="FunFam" id="2.20.100.10:FF:000026">
    <property type="entry name" value="Spondin 1"/>
    <property type="match status" value="1"/>
</dbReference>
<keyword evidence="6" id="KW-0130">Cell adhesion</keyword>
<protein>
    <submittedName>
        <fullName evidence="12">Spondin-2</fullName>
    </submittedName>
</protein>
<dbReference type="AlphaFoldDB" id="A0A6J3U7C3"/>
<evidence type="ECO:0000259" key="11">
    <source>
        <dbReference type="PROSITE" id="PS51020"/>
    </source>
</evidence>
<evidence type="ECO:0000256" key="10">
    <source>
        <dbReference type="SAM" id="SignalP"/>
    </source>
</evidence>
<dbReference type="PROSITE" id="PS51020">
    <property type="entry name" value="SPONDIN"/>
    <property type="match status" value="1"/>
</dbReference>
<keyword evidence="3" id="KW-0272">Extracellular matrix</keyword>
<feature type="domain" description="Spondin" evidence="11">
    <location>
        <begin position="29"/>
        <end position="215"/>
    </location>
</feature>
<dbReference type="GeneID" id="113815329"/>
<evidence type="ECO:0000313" key="12">
    <source>
        <dbReference type="EMBL" id="ANX14407.1"/>
    </source>
</evidence>
<dbReference type="Pfam" id="PF06468">
    <property type="entry name" value="Spond_N"/>
    <property type="match status" value="1"/>
</dbReference>
<proteinExistence type="evidence at transcript level"/>
<dbReference type="Pfam" id="PF19028">
    <property type="entry name" value="TSP1_spondin"/>
    <property type="match status" value="1"/>
</dbReference>
<reference evidence="12" key="1">
    <citation type="submission" date="2016-05" db="EMBL/GenBank/DDBJ databases">
        <title>A novel spondin2 gene (Lv-spondin2) from Pacific white shrimp (Litopenaeus vannamei), molecule cloning and functional analysis.</title>
        <authorList>
            <person name="Liu Y."/>
            <person name="Zhang B."/>
            <person name="Zhang Y."/>
            <person name="Geng X."/>
            <person name="Sun J."/>
        </authorList>
    </citation>
    <scope>NUCLEOTIDE SEQUENCE</scope>
</reference>
<dbReference type="InterPro" id="IPR051418">
    <property type="entry name" value="Spondin/Thrombospondin_T1"/>
</dbReference>
<feature type="region of interest" description="Disordered" evidence="9">
    <location>
        <begin position="256"/>
        <end position="277"/>
    </location>
</feature>
<dbReference type="PROSITE" id="PS50092">
    <property type="entry name" value="TSP1"/>
    <property type="match status" value="1"/>
</dbReference>
<dbReference type="PANTHER" id="PTHR11311">
    <property type="entry name" value="SPONDIN"/>
    <property type="match status" value="1"/>
</dbReference>
<dbReference type="CTD" id="36632"/>
<sequence>MAHTRCLSLPLALLLAVGALCVGARTVYPSGGCDPQKMTVYKVLVETAWDRDVFPKQYPEWRPPAQWSKVVGRSHDSTFSLFTLGEDASEGLKKFAESGDTNLLDAHSQGSGGVMDEFNAPPIPQGVGETSADFFVDGNHSKVSLISRVVPSPDWFIGVDSFDLCVEGKWVESVVLELDPLDAGTDNGFTFTSPNWPTIPKKPVSRITAQTPDHPANSFYYPDRTEHPPIATIRIFKIKEYELARVYNPSLARSPDRRYRTGSIPTTPELEETRDPEVSNEILPATTPTTTTTTTTEVPKHALINTIVDKYRKKFRKNRNGRKMATRRRRGPRDCRVSEWSEWSSCSKTCGIGDQIRTRTVLRHSRRGGRPCPNLQETQWCGSSRDCDHRYFNW</sequence>
<keyword evidence="7" id="KW-1015">Disulfide bond</keyword>
<evidence type="ECO:0000256" key="2">
    <source>
        <dbReference type="ARBA" id="ARBA00022525"/>
    </source>
</evidence>
<dbReference type="GO" id="GO:0007155">
    <property type="term" value="P:cell adhesion"/>
    <property type="evidence" value="ECO:0007669"/>
    <property type="project" value="UniProtKB-KW"/>
</dbReference>
<dbReference type="Gene3D" id="2.60.40.2130">
    <property type="entry name" value="F-spondin domain"/>
    <property type="match status" value="1"/>
</dbReference>
<evidence type="ECO:0000256" key="5">
    <source>
        <dbReference type="ARBA" id="ARBA00022729"/>
    </source>
</evidence>
<dbReference type="InterPro" id="IPR036383">
    <property type="entry name" value="TSP1_rpt_sf"/>
</dbReference>
<dbReference type="NCBIfam" id="NF038123">
    <property type="entry name" value="NF038123_dom"/>
    <property type="match status" value="1"/>
</dbReference>
<evidence type="ECO:0000256" key="7">
    <source>
        <dbReference type="ARBA" id="ARBA00023157"/>
    </source>
</evidence>